<organism evidence="5 6">
    <name type="scientific">Desulfosudis oleivorans (strain DSM 6200 / JCM 39069 / Hxd3)</name>
    <name type="common">Desulfococcus oleovorans</name>
    <dbReference type="NCBI Taxonomy" id="96561"/>
    <lineage>
        <taxon>Bacteria</taxon>
        <taxon>Pseudomonadati</taxon>
        <taxon>Thermodesulfobacteriota</taxon>
        <taxon>Desulfobacteria</taxon>
        <taxon>Desulfobacterales</taxon>
        <taxon>Desulfosudaceae</taxon>
        <taxon>Desulfosudis</taxon>
    </lineage>
</organism>
<protein>
    <recommendedName>
        <fullName evidence="2">MEMO1 family protein Dole_2429</fullName>
    </recommendedName>
</protein>
<dbReference type="InterPro" id="IPR002737">
    <property type="entry name" value="MEMO1_fam"/>
</dbReference>
<feature type="signal peptide" evidence="3">
    <location>
        <begin position="1"/>
        <end position="18"/>
    </location>
</feature>
<dbReference type="EMBL" id="CP000859">
    <property type="protein sequence ID" value="ABW68233.1"/>
    <property type="molecule type" value="Genomic_DNA"/>
</dbReference>
<dbReference type="InterPro" id="IPR036071">
    <property type="entry name" value="AMMECR1_dom_sf"/>
</dbReference>
<dbReference type="KEGG" id="dol:Dole_2429"/>
<dbReference type="SUPFAM" id="SSF143447">
    <property type="entry name" value="AMMECR1-like"/>
    <property type="match status" value="1"/>
</dbReference>
<dbReference type="Gene3D" id="3.30.700.20">
    <property type="entry name" value="Hypothetical protein ph0010, domain 1"/>
    <property type="match status" value="1"/>
</dbReference>
<dbReference type="Pfam" id="PF01875">
    <property type="entry name" value="Memo"/>
    <property type="match status" value="1"/>
</dbReference>
<dbReference type="InterPro" id="IPR027623">
    <property type="entry name" value="AmmeMemoSam_A"/>
</dbReference>
<evidence type="ECO:0000313" key="5">
    <source>
        <dbReference type="EMBL" id="ABW68233.1"/>
    </source>
</evidence>
<comment type="similarity">
    <text evidence="1 2">Belongs to the MEMO1 family.</text>
</comment>
<dbReference type="STRING" id="96561.Dole_2429"/>
<gene>
    <name evidence="5" type="ordered locus">Dole_2429</name>
</gene>
<dbReference type="eggNOG" id="COG1355">
    <property type="taxonomic scope" value="Bacteria"/>
</dbReference>
<name>A8ZVP6_DESOH</name>
<dbReference type="Gene3D" id="3.40.830.10">
    <property type="entry name" value="LigB-like"/>
    <property type="match status" value="1"/>
</dbReference>
<dbReference type="InterPro" id="IPR027485">
    <property type="entry name" value="AMMECR1_N"/>
</dbReference>
<dbReference type="NCBIfam" id="TIGR00296">
    <property type="entry name" value="TIGR00296 family protein"/>
    <property type="match status" value="1"/>
</dbReference>
<dbReference type="NCBIfam" id="TIGR04336">
    <property type="entry name" value="AmmeMemoSam_B"/>
    <property type="match status" value="1"/>
</dbReference>
<dbReference type="PANTHER" id="PTHR11060">
    <property type="entry name" value="PROTEIN MEMO1"/>
    <property type="match status" value="1"/>
</dbReference>
<accession>A8ZVP6</accession>
<dbReference type="CDD" id="cd07361">
    <property type="entry name" value="MEMO_like"/>
    <property type="match status" value="1"/>
</dbReference>
<evidence type="ECO:0000256" key="3">
    <source>
        <dbReference type="SAM" id="SignalP"/>
    </source>
</evidence>
<dbReference type="HAMAP" id="MF_00055">
    <property type="entry name" value="MEMO1"/>
    <property type="match status" value="1"/>
</dbReference>
<evidence type="ECO:0000256" key="1">
    <source>
        <dbReference type="ARBA" id="ARBA00006315"/>
    </source>
</evidence>
<reference evidence="5 6" key="1">
    <citation type="submission" date="2007-10" db="EMBL/GenBank/DDBJ databases">
        <title>Complete sequence of Desulfococcus oleovorans Hxd3.</title>
        <authorList>
            <consortium name="US DOE Joint Genome Institute"/>
            <person name="Copeland A."/>
            <person name="Lucas S."/>
            <person name="Lapidus A."/>
            <person name="Barry K."/>
            <person name="Glavina del Rio T."/>
            <person name="Dalin E."/>
            <person name="Tice H."/>
            <person name="Pitluck S."/>
            <person name="Kiss H."/>
            <person name="Brettin T."/>
            <person name="Bruce D."/>
            <person name="Detter J.C."/>
            <person name="Han C."/>
            <person name="Schmutz J."/>
            <person name="Larimer F."/>
            <person name="Land M."/>
            <person name="Hauser L."/>
            <person name="Kyrpides N."/>
            <person name="Kim E."/>
            <person name="Wawrik B."/>
            <person name="Richardson P."/>
        </authorList>
    </citation>
    <scope>NUCLEOTIDE SEQUENCE [LARGE SCALE GENOMIC DNA]</scope>
    <source>
        <strain evidence="6">DSM 6200 / JCM 39069 / Hxd3</strain>
    </source>
</reference>
<dbReference type="Gene3D" id="3.30.1490.150">
    <property type="entry name" value="Hypothetical protein ph0010, domain 2"/>
    <property type="match status" value="1"/>
</dbReference>
<feature type="domain" description="AMMECR1" evidence="4">
    <location>
        <begin position="301"/>
        <end position="484"/>
    </location>
</feature>
<dbReference type="SUPFAM" id="SSF53213">
    <property type="entry name" value="LigB-like"/>
    <property type="match status" value="1"/>
</dbReference>
<dbReference type="NCBIfam" id="TIGR04335">
    <property type="entry name" value="AmmeMemoSam_A"/>
    <property type="match status" value="1"/>
</dbReference>
<keyword evidence="6" id="KW-1185">Reference proteome</keyword>
<dbReference type="Proteomes" id="UP000008561">
    <property type="component" value="Chromosome"/>
</dbReference>
<dbReference type="OrthoDB" id="9782820at2"/>
<dbReference type="eggNOG" id="COG2078">
    <property type="taxonomic scope" value="Bacteria"/>
</dbReference>
<evidence type="ECO:0000256" key="2">
    <source>
        <dbReference type="HAMAP-Rule" id="MF_00055"/>
    </source>
</evidence>
<evidence type="ECO:0000313" key="6">
    <source>
        <dbReference type="Proteomes" id="UP000008561"/>
    </source>
</evidence>
<dbReference type="RefSeq" id="WP_012175845.1">
    <property type="nucleotide sequence ID" value="NC_009943.1"/>
</dbReference>
<evidence type="ECO:0000259" key="4">
    <source>
        <dbReference type="PROSITE" id="PS51112"/>
    </source>
</evidence>
<dbReference type="AlphaFoldDB" id="A8ZVP6"/>
<dbReference type="PROSITE" id="PS51112">
    <property type="entry name" value="AMMECR1"/>
    <property type="match status" value="1"/>
</dbReference>
<dbReference type="Pfam" id="PF01871">
    <property type="entry name" value="AMMECR1"/>
    <property type="match status" value="1"/>
</dbReference>
<dbReference type="InterPro" id="IPR023473">
    <property type="entry name" value="AMMECR1"/>
</dbReference>
<dbReference type="InterPro" id="IPR002733">
    <property type="entry name" value="AMMECR1_domain"/>
</dbReference>
<dbReference type="HOGENOM" id="CLU_045107_0_0_7"/>
<dbReference type="PANTHER" id="PTHR11060:SF0">
    <property type="entry name" value="PROTEIN MEMO1"/>
    <property type="match status" value="1"/>
</dbReference>
<proteinExistence type="inferred from homology"/>
<sequence>MRLFAAYLLLLCLVPATGDVPARADIRQPVAAGTFYPADPEALSRLITDLTRQAEKTAVKTPAEKPLCALILPHAGYVYSGLTAAHGALALKNRRFKRVVVMAPDHCAGIGQCAVTGADACRTPIGIIPVGTKTAARLKQSKLFVTTPPASENREHAVEVVLPFLQAWLKDFSLVPVITGPVAPQRLAGTIDSVLDETTLLVASSDLSHYLSQARAREKDRETINMILQGRTGSLVSEPDRACGAIPIETVLHLAKRHNWQPVLLHYSNSGDTAGPTDRVVGYAAVAFYGETDMTKRITQKQGKALVALARKTIFDRLGMDEGEAPEGIENEKVLHTPCGTFVTLTLDGELRGCIGSLTSDDSILEGVRRNAINAALYDPRFSPLTQEEARRMAVEVSVLTEPQPLAYKDAKDLLSKLSPGTDGVILKKGLFKATFLPQVWDQLPDAGEFLSHLCAKAGLPENAWEQGGLEVSTYQVQSFEGTE</sequence>
<keyword evidence="3" id="KW-0732">Signal</keyword>
<feature type="chain" id="PRO_5002731791" description="MEMO1 family protein Dole_2429" evidence="3">
    <location>
        <begin position="19"/>
        <end position="484"/>
    </location>
</feature>